<dbReference type="Pfam" id="PF02212">
    <property type="entry name" value="GED"/>
    <property type="match status" value="1"/>
</dbReference>
<dbReference type="Gene3D" id="1.20.120.1240">
    <property type="entry name" value="Dynamin, middle domain"/>
    <property type="match status" value="1"/>
</dbReference>
<protein>
    <recommendedName>
        <fullName evidence="4">GED domain-containing protein</fullName>
    </recommendedName>
</protein>
<organism evidence="5 6">
    <name type="scientific">Tulasnella calospora MUT 4182</name>
    <dbReference type="NCBI Taxonomy" id="1051891"/>
    <lineage>
        <taxon>Eukaryota</taxon>
        <taxon>Fungi</taxon>
        <taxon>Dikarya</taxon>
        <taxon>Basidiomycota</taxon>
        <taxon>Agaricomycotina</taxon>
        <taxon>Agaricomycetes</taxon>
        <taxon>Cantharellales</taxon>
        <taxon>Tulasnellaceae</taxon>
        <taxon>Tulasnella</taxon>
    </lineage>
</organism>
<dbReference type="AlphaFoldDB" id="A0A0C3QC56"/>
<dbReference type="PANTHER" id="PTHR11566">
    <property type="entry name" value="DYNAMIN"/>
    <property type="match status" value="1"/>
</dbReference>
<dbReference type="SMART" id="SM00053">
    <property type="entry name" value="DYNc"/>
    <property type="match status" value="1"/>
</dbReference>
<evidence type="ECO:0000313" key="6">
    <source>
        <dbReference type="Proteomes" id="UP000054248"/>
    </source>
</evidence>
<dbReference type="OrthoDB" id="5061070at2759"/>
<dbReference type="GO" id="GO:0005737">
    <property type="term" value="C:cytoplasm"/>
    <property type="evidence" value="ECO:0007669"/>
    <property type="project" value="TreeGrafter"/>
</dbReference>
<dbReference type="GO" id="GO:0005525">
    <property type="term" value="F:GTP binding"/>
    <property type="evidence" value="ECO:0007669"/>
    <property type="project" value="InterPro"/>
</dbReference>
<feature type="domain" description="GED" evidence="4">
    <location>
        <begin position="701"/>
        <end position="794"/>
    </location>
</feature>
<feature type="compositionally biased region" description="Basic and acidic residues" evidence="3">
    <location>
        <begin position="349"/>
        <end position="362"/>
    </location>
</feature>
<dbReference type="InterPro" id="IPR022812">
    <property type="entry name" value="Dynamin"/>
</dbReference>
<dbReference type="GO" id="GO:0003924">
    <property type="term" value="F:GTPase activity"/>
    <property type="evidence" value="ECO:0007669"/>
    <property type="project" value="InterPro"/>
</dbReference>
<keyword evidence="2" id="KW-0342">GTP-binding</keyword>
<evidence type="ECO:0000256" key="3">
    <source>
        <dbReference type="SAM" id="MobiDB-lite"/>
    </source>
</evidence>
<dbReference type="InterPro" id="IPR003130">
    <property type="entry name" value="GED"/>
</dbReference>
<proteinExistence type="predicted"/>
<reference evidence="5 6" key="1">
    <citation type="submission" date="2014-04" db="EMBL/GenBank/DDBJ databases">
        <authorList>
            <consortium name="DOE Joint Genome Institute"/>
            <person name="Kuo A."/>
            <person name="Girlanda M."/>
            <person name="Perotto S."/>
            <person name="Kohler A."/>
            <person name="Nagy L.G."/>
            <person name="Floudas D."/>
            <person name="Copeland A."/>
            <person name="Barry K.W."/>
            <person name="Cichocki N."/>
            <person name="Veneault-Fourrey C."/>
            <person name="LaButti K."/>
            <person name="Lindquist E.A."/>
            <person name="Lipzen A."/>
            <person name="Lundell T."/>
            <person name="Morin E."/>
            <person name="Murat C."/>
            <person name="Sun H."/>
            <person name="Tunlid A."/>
            <person name="Henrissat B."/>
            <person name="Grigoriev I.V."/>
            <person name="Hibbett D.S."/>
            <person name="Martin F."/>
            <person name="Nordberg H.P."/>
            <person name="Cantor M.N."/>
            <person name="Hua S.X."/>
        </authorList>
    </citation>
    <scope>NUCLEOTIDE SEQUENCE [LARGE SCALE GENOMIC DNA]</scope>
    <source>
        <strain evidence="5 6">MUT 4182</strain>
    </source>
</reference>
<dbReference type="PRINTS" id="PR00195">
    <property type="entry name" value="DYNAMIN"/>
</dbReference>
<dbReference type="STRING" id="1051891.A0A0C3QC56"/>
<dbReference type="InterPro" id="IPR027417">
    <property type="entry name" value="P-loop_NTPase"/>
</dbReference>
<feature type="compositionally biased region" description="Acidic residues" evidence="3">
    <location>
        <begin position="375"/>
        <end position="402"/>
    </location>
</feature>
<evidence type="ECO:0000313" key="5">
    <source>
        <dbReference type="EMBL" id="KIO28235.1"/>
    </source>
</evidence>
<dbReference type="Gene3D" id="3.40.50.300">
    <property type="entry name" value="P-loop containing nucleotide triphosphate hydrolases"/>
    <property type="match status" value="1"/>
</dbReference>
<dbReference type="GO" id="GO:0005874">
    <property type="term" value="C:microtubule"/>
    <property type="evidence" value="ECO:0007669"/>
    <property type="project" value="TreeGrafter"/>
</dbReference>
<dbReference type="GO" id="GO:0008017">
    <property type="term" value="F:microtubule binding"/>
    <property type="evidence" value="ECO:0007669"/>
    <property type="project" value="TreeGrafter"/>
</dbReference>
<dbReference type="PANTHER" id="PTHR11566:SF21">
    <property type="entry name" value="DYNAMIN RELATED PROTEIN 1, ISOFORM A"/>
    <property type="match status" value="1"/>
</dbReference>
<reference evidence="6" key="2">
    <citation type="submission" date="2015-01" db="EMBL/GenBank/DDBJ databases">
        <title>Evolutionary Origins and Diversification of the Mycorrhizal Mutualists.</title>
        <authorList>
            <consortium name="DOE Joint Genome Institute"/>
            <consortium name="Mycorrhizal Genomics Consortium"/>
            <person name="Kohler A."/>
            <person name="Kuo A."/>
            <person name="Nagy L.G."/>
            <person name="Floudas D."/>
            <person name="Copeland A."/>
            <person name="Barry K.W."/>
            <person name="Cichocki N."/>
            <person name="Veneault-Fourrey C."/>
            <person name="LaButti K."/>
            <person name="Lindquist E.A."/>
            <person name="Lipzen A."/>
            <person name="Lundell T."/>
            <person name="Morin E."/>
            <person name="Murat C."/>
            <person name="Riley R."/>
            <person name="Ohm R."/>
            <person name="Sun H."/>
            <person name="Tunlid A."/>
            <person name="Henrissat B."/>
            <person name="Grigoriev I.V."/>
            <person name="Hibbett D.S."/>
            <person name="Martin F."/>
        </authorList>
    </citation>
    <scope>NUCLEOTIDE SEQUENCE [LARGE SCALE GENOMIC DNA]</scope>
    <source>
        <strain evidence="6">MUT 4182</strain>
    </source>
</reference>
<dbReference type="EMBL" id="KN822997">
    <property type="protein sequence ID" value="KIO28235.1"/>
    <property type="molecule type" value="Genomic_DNA"/>
</dbReference>
<dbReference type="InterPro" id="IPR020850">
    <property type="entry name" value="GED_dom"/>
</dbReference>
<gene>
    <name evidence="5" type="ORF">M407DRAFT_22566</name>
</gene>
<name>A0A0C3QC56_9AGAM</name>
<feature type="compositionally biased region" description="Low complexity" evidence="3">
    <location>
        <begin position="622"/>
        <end position="656"/>
    </location>
</feature>
<sequence length="794" mass="89842">MECRLTQAPGEPWKCQVSLRIEYSDETGKRLSEIREKKFGTLITDPSLLEDVLRRAQLAILNPTVDHGKFVDFDVSRIGTDPPLGSSKQLQFSKNVVCLDLSGPEVTDLSFIDLPGIISNVAHGEDRGNIDLVRNLVMEHIQGNCLILLTLTMRDDIENQSAGFLAKQVDPKGRRTIGVLTKPDTLQSGEEQMWLNVLEGRRHPLFHGYYMTKQPGTKELSEKLTWEEARAREKEYFEGTTIWANSSATNRLGTANLTRNLSRLLSGLIDQTLPKLRLDATRSREAARAQLSKLPPPLGDNPSAELLRMVTNFSIEFRNFTNGLSEFASLIQKCKPAYEDFHERVKDTAPDFRPYTEKEKKKFPGMTSRFKDPEDGSDDSDEEDEEEEESVEDLDLNDDAEGSEVTGTTDRKKKPMYVDEVKKYIQSSLTRELPFNVPFSAKEGLIRQSMEDWEDAALDCFKVIREAVAEQLDTLVDTHFGRFARSALLDTVYAVVQRLIEKRQDETVSRIKWLMRLERRPYTQNHHYLTTYRDKFLSKYRGERRKKNTVQTSNKAGNPGNPGNPMTPVGQSSPLPWGLDSPVMNPYASPMSNAGVPPGPPRGPLLRQPTRSNTMPVPPTAQPQGQQPQQQQGQRQGRPNPQEQYMQQMREQQDQQAMQRQLQQAAPNLENLISQLAAAGFPVQNSADLERLFAGDPYEEVLIVMSEVRAYWQVAYKRIIDLLPLTIDEDFVVGLAQDAQDILMEGLGLTGLDANKQAADFLAEDPDIVAERDQLMSKLSRVDDVWERLSKFKG</sequence>
<keyword evidence="6" id="KW-1185">Reference proteome</keyword>
<keyword evidence="1" id="KW-0547">Nucleotide-binding</keyword>
<accession>A0A0C3QC56</accession>
<feature type="region of interest" description="Disordered" evidence="3">
    <location>
        <begin position="540"/>
        <end position="656"/>
    </location>
</feature>
<dbReference type="Pfam" id="PF00350">
    <property type="entry name" value="Dynamin_N"/>
    <property type="match status" value="1"/>
</dbReference>
<dbReference type="Proteomes" id="UP000054248">
    <property type="component" value="Unassembled WGS sequence"/>
</dbReference>
<dbReference type="PROSITE" id="PS51388">
    <property type="entry name" value="GED"/>
    <property type="match status" value="1"/>
</dbReference>
<dbReference type="InterPro" id="IPR000375">
    <property type="entry name" value="Dynamin_stalk"/>
</dbReference>
<dbReference type="InterPro" id="IPR045063">
    <property type="entry name" value="Dynamin_N"/>
</dbReference>
<dbReference type="HOGENOM" id="CLU_008964_4_1_1"/>
<dbReference type="GO" id="GO:0016020">
    <property type="term" value="C:membrane"/>
    <property type="evidence" value="ECO:0007669"/>
    <property type="project" value="TreeGrafter"/>
</dbReference>
<dbReference type="InterPro" id="IPR001401">
    <property type="entry name" value="Dynamin_GTPase"/>
</dbReference>
<evidence type="ECO:0000259" key="4">
    <source>
        <dbReference type="PROSITE" id="PS51388"/>
    </source>
</evidence>
<dbReference type="SUPFAM" id="SSF52540">
    <property type="entry name" value="P-loop containing nucleoside triphosphate hydrolases"/>
    <property type="match status" value="1"/>
</dbReference>
<feature type="region of interest" description="Disordered" evidence="3">
    <location>
        <begin position="349"/>
        <end position="412"/>
    </location>
</feature>
<evidence type="ECO:0000256" key="2">
    <source>
        <dbReference type="ARBA" id="ARBA00023134"/>
    </source>
</evidence>
<dbReference type="Pfam" id="PF01031">
    <property type="entry name" value="Dynamin_M"/>
    <property type="match status" value="2"/>
</dbReference>
<evidence type="ECO:0000256" key="1">
    <source>
        <dbReference type="ARBA" id="ARBA00022741"/>
    </source>
</evidence>